<proteinExistence type="predicted"/>
<accession>A0AAV7QQS5</accession>
<dbReference type="Proteomes" id="UP001066276">
    <property type="component" value="Chromosome 6"/>
</dbReference>
<gene>
    <name evidence="2" type="ORF">NDU88_008059</name>
</gene>
<evidence type="ECO:0000313" key="2">
    <source>
        <dbReference type="EMBL" id="KAJ1141731.1"/>
    </source>
</evidence>
<evidence type="ECO:0000313" key="3">
    <source>
        <dbReference type="Proteomes" id="UP001066276"/>
    </source>
</evidence>
<dbReference type="InterPro" id="IPR042566">
    <property type="entry name" value="L1_C"/>
</dbReference>
<sequence length="239" mass="26501">MFDKSLQAIQESKTAIETQLFAIWEEAGLLRADHAELVERLNETAHSLMALRASLFTMQEQIKALQGEAQTLLVRAEHVEGCYCCNNICFLSFPEGPGVPPAPGGTTMLNHCTSTLLLQSSRSKAPQAINGTDIMAYPAYMAEVQRKHGTSEAVKAQLYTLGLAYALLFPMLLRVVSAGTTHFFTLPEEAWSWLHTKGITEQPLPQGDDQQGWSDGRPQQPRHPCKQKTHPTEERVALE</sequence>
<evidence type="ECO:0000256" key="1">
    <source>
        <dbReference type="SAM" id="MobiDB-lite"/>
    </source>
</evidence>
<feature type="compositionally biased region" description="Basic and acidic residues" evidence="1">
    <location>
        <begin position="230"/>
        <end position="239"/>
    </location>
</feature>
<dbReference type="Gene3D" id="3.30.250.20">
    <property type="entry name" value="L1 transposable element, C-terminal domain"/>
    <property type="match status" value="1"/>
</dbReference>
<organism evidence="2 3">
    <name type="scientific">Pleurodeles waltl</name>
    <name type="common">Iberian ribbed newt</name>
    <dbReference type="NCBI Taxonomy" id="8319"/>
    <lineage>
        <taxon>Eukaryota</taxon>
        <taxon>Metazoa</taxon>
        <taxon>Chordata</taxon>
        <taxon>Craniata</taxon>
        <taxon>Vertebrata</taxon>
        <taxon>Euteleostomi</taxon>
        <taxon>Amphibia</taxon>
        <taxon>Batrachia</taxon>
        <taxon>Caudata</taxon>
        <taxon>Salamandroidea</taxon>
        <taxon>Salamandridae</taxon>
        <taxon>Pleurodelinae</taxon>
        <taxon>Pleurodeles</taxon>
    </lineage>
</organism>
<reference evidence="2" key="1">
    <citation type="journal article" date="2022" name="bioRxiv">
        <title>Sequencing and chromosome-scale assembly of the giantPleurodeles waltlgenome.</title>
        <authorList>
            <person name="Brown T."/>
            <person name="Elewa A."/>
            <person name="Iarovenko S."/>
            <person name="Subramanian E."/>
            <person name="Araus A.J."/>
            <person name="Petzold A."/>
            <person name="Susuki M."/>
            <person name="Suzuki K.-i.T."/>
            <person name="Hayashi T."/>
            <person name="Toyoda A."/>
            <person name="Oliveira C."/>
            <person name="Osipova E."/>
            <person name="Leigh N.D."/>
            <person name="Simon A."/>
            <person name="Yun M.H."/>
        </authorList>
    </citation>
    <scope>NUCLEOTIDE SEQUENCE</scope>
    <source>
        <strain evidence="2">20211129_DDA</strain>
        <tissue evidence="2">Liver</tissue>
    </source>
</reference>
<keyword evidence="3" id="KW-1185">Reference proteome</keyword>
<dbReference type="AlphaFoldDB" id="A0AAV7QQS5"/>
<dbReference type="EMBL" id="JANPWB010000010">
    <property type="protein sequence ID" value="KAJ1141731.1"/>
    <property type="molecule type" value="Genomic_DNA"/>
</dbReference>
<feature type="region of interest" description="Disordered" evidence="1">
    <location>
        <begin position="200"/>
        <end position="239"/>
    </location>
</feature>
<comment type="caution">
    <text evidence="2">The sequence shown here is derived from an EMBL/GenBank/DDBJ whole genome shotgun (WGS) entry which is preliminary data.</text>
</comment>
<name>A0AAV7QQS5_PLEWA</name>
<protein>
    <submittedName>
        <fullName evidence="2">Uncharacterized protein</fullName>
    </submittedName>
</protein>